<organism evidence="2">
    <name type="scientific">Nothobranchius rachovii</name>
    <name type="common">bluefin notho</name>
    <dbReference type="NCBI Taxonomy" id="451742"/>
    <lineage>
        <taxon>Eukaryota</taxon>
        <taxon>Metazoa</taxon>
        <taxon>Chordata</taxon>
        <taxon>Craniata</taxon>
        <taxon>Vertebrata</taxon>
        <taxon>Euteleostomi</taxon>
        <taxon>Actinopterygii</taxon>
        <taxon>Neopterygii</taxon>
        <taxon>Teleostei</taxon>
        <taxon>Neoteleostei</taxon>
        <taxon>Acanthomorphata</taxon>
        <taxon>Ovalentaria</taxon>
        <taxon>Atherinomorphae</taxon>
        <taxon>Cyprinodontiformes</taxon>
        <taxon>Nothobranchiidae</taxon>
        <taxon>Nothobranchius</taxon>
    </lineage>
</organism>
<protein>
    <submittedName>
        <fullName evidence="2">Uncharacterized protein</fullName>
    </submittedName>
</protein>
<reference evidence="2" key="2">
    <citation type="submission" date="2016-06" db="EMBL/GenBank/DDBJ databases">
        <title>The genome of a short-lived fish provides insights into sex chromosome evolution and the genetic control of aging.</title>
        <authorList>
            <person name="Reichwald K."/>
            <person name="Felder M."/>
            <person name="Petzold A."/>
            <person name="Koch P."/>
            <person name="Groth M."/>
            <person name="Platzer M."/>
        </authorList>
    </citation>
    <scope>NUCLEOTIDE SEQUENCE</scope>
    <source>
        <tissue evidence="2">Brain</tissue>
    </source>
</reference>
<evidence type="ECO:0000313" key="2">
    <source>
        <dbReference type="EMBL" id="SBS05078.1"/>
    </source>
</evidence>
<accession>A0A1A8RI73</accession>
<evidence type="ECO:0000256" key="1">
    <source>
        <dbReference type="SAM" id="MobiDB-lite"/>
    </source>
</evidence>
<proteinExistence type="predicted"/>
<dbReference type="EMBL" id="HAEH01016774">
    <property type="protein sequence ID" value="SBS05078.1"/>
    <property type="molecule type" value="Transcribed_RNA"/>
</dbReference>
<dbReference type="AlphaFoldDB" id="A0A1A8RI73"/>
<feature type="non-terminal residue" evidence="2">
    <location>
        <position position="87"/>
    </location>
</feature>
<feature type="non-terminal residue" evidence="2">
    <location>
        <position position="1"/>
    </location>
</feature>
<gene>
    <name evidence="2" type="primary">Nfu_g_1_024038</name>
</gene>
<sequence length="87" mass="10091">NVESYMKYHIHIKHTSDNRTQLDTREAEPKQECETETSQRHTGAAKQEAGSTKKSARTDHRTRRTQDHEQGRRSFHPGPLTGHGDRR</sequence>
<reference evidence="2" key="1">
    <citation type="submission" date="2016-05" db="EMBL/GenBank/DDBJ databases">
        <authorList>
            <person name="Lavstsen T."/>
            <person name="Jespersen J.S."/>
        </authorList>
    </citation>
    <scope>NUCLEOTIDE SEQUENCE</scope>
    <source>
        <tissue evidence="2">Brain</tissue>
    </source>
</reference>
<feature type="region of interest" description="Disordered" evidence="1">
    <location>
        <begin position="1"/>
        <end position="87"/>
    </location>
</feature>
<feature type="compositionally biased region" description="Basic and acidic residues" evidence="1">
    <location>
        <begin position="14"/>
        <end position="39"/>
    </location>
</feature>
<name>A0A1A8RI73_9TELE</name>
<feature type="compositionally biased region" description="Basic and acidic residues" evidence="1">
    <location>
        <begin position="56"/>
        <end position="72"/>
    </location>
</feature>